<dbReference type="InterPro" id="IPR003593">
    <property type="entry name" value="AAA+_ATPase"/>
</dbReference>
<dbReference type="AlphaFoldDB" id="A0A1H7IEZ3"/>
<dbReference type="Pfam" id="PF00005">
    <property type="entry name" value="ABC_tran"/>
    <property type="match status" value="1"/>
</dbReference>
<dbReference type="SUPFAM" id="SSF52540">
    <property type="entry name" value="P-loop containing nucleoside triphosphate hydrolases"/>
    <property type="match status" value="1"/>
</dbReference>
<evidence type="ECO:0000313" key="4">
    <source>
        <dbReference type="EMBL" id="SEK59205.1"/>
    </source>
</evidence>
<sequence length="276" mass="29433">MTVSRPCDTGPVLRADAVAIVRDGRHLLRDVSLTVNRGEHWALLGANGAGKSTLLGLLGAVTHPTRGLVQVLGRTLGRVDVRELRSYLGHVNPRHAPDGPLTVREVVLTGLTNTAAFVPRWTPSPEEAERADRLVAMLGMAARSGASWATLSQGERGRALIARALMPQPRLLLLDEPATGLDLAAREQLLSSIDALRAEHPTLATVLVTHHLEELPASTTHAMLLRDGRCLASGPVGDVLTTDLVSACFDHPVLIVRGDDGRWSARAGRAPAALPR</sequence>
<evidence type="ECO:0000313" key="5">
    <source>
        <dbReference type="Proteomes" id="UP000198953"/>
    </source>
</evidence>
<accession>A0A1H7IEZ3</accession>
<gene>
    <name evidence="4" type="ORF">SAMN05660976_00734</name>
</gene>
<feature type="domain" description="ABC transporter" evidence="3">
    <location>
        <begin position="13"/>
        <end position="252"/>
    </location>
</feature>
<dbReference type="PANTHER" id="PTHR42794">
    <property type="entry name" value="HEMIN IMPORT ATP-BINDING PROTEIN HMUV"/>
    <property type="match status" value="1"/>
</dbReference>
<dbReference type="PROSITE" id="PS50893">
    <property type="entry name" value="ABC_TRANSPORTER_2"/>
    <property type="match status" value="1"/>
</dbReference>
<keyword evidence="1" id="KW-0547">Nucleotide-binding</keyword>
<dbReference type="GO" id="GO:0005524">
    <property type="term" value="F:ATP binding"/>
    <property type="evidence" value="ECO:0007669"/>
    <property type="project" value="UniProtKB-KW"/>
</dbReference>
<dbReference type="RefSeq" id="WP_055501611.1">
    <property type="nucleotide sequence ID" value="NZ_BBZG01000001.1"/>
</dbReference>
<evidence type="ECO:0000259" key="3">
    <source>
        <dbReference type="PROSITE" id="PS50893"/>
    </source>
</evidence>
<dbReference type="SMART" id="SM00382">
    <property type="entry name" value="AAA"/>
    <property type="match status" value="1"/>
</dbReference>
<dbReference type="Proteomes" id="UP000198953">
    <property type="component" value="Unassembled WGS sequence"/>
</dbReference>
<evidence type="ECO:0000256" key="2">
    <source>
        <dbReference type="ARBA" id="ARBA00022840"/>
    </source>
</evidence>
<reference evidence="4 5" key="1">
    <citation type="submission" date="2016-10" db="EMBL/GenBank/DDBJ databases">
        <authorList>
            <person name="de Groot N.N."/>
        </authorList>
    </citation>
    <scope>NUCLEOTIDE SEQUENCE [LARGE SCALE GENOMIC DNA]</scope>
    <source>
        <strain evidence="4 5">DSM 43357</strain>
    </source>
</reference>
<dbReference type="InterPro" id="IPR027417">
    <property type="entry name" value="P-loop_NTPase"/>
</dbReference>
<evidence type="ECO:0000256" key="1">
    <source>
        <dbReference type="ARBA" id="ARBA00022741"/>
    </source>
</evidence>
<organism evidence="4 5">
    <name type="scientific">Nonomuraea pusilla</name>
    <dbReference type="NCBI Taxonomy" id="46177"/>
    <lineage>
        <taxon>Bacteria</taxon>
        <taxon>Bacillati</taxon>
        <taxon>Actinomycetota</taxon>
        <taxon>Actinomycetes</taxon>
        <taxon>Streptosporangiales</taxon>
        <taxon>Streptosporangiaceae</taxon>
        <taxon>Nonomuraea</taxon>
    </lineage>
</organism>
<protein>
    <submittedName>
        <fullName evidence="4">Iron complex transport system ATP-binding protein</fullName>
    </submittedName>
</protein>
<dbReference type="Gene3D" id="3.40.50.300">
    <property type="entry name" value="P-loop containing nucleotide triphosphate hydrolases"/>
    <property type="match status" value="1"/>
</dbReference>
<proteinExistence type="predicted"/>
<dbReference type="InterPro" id="IPR003439">
    <property type="entry name" value="ABC_transporter-like_ATP-bd"/>
</dbReference>
<keyword evidence="5" id="KW-1185">Reference proteome</keyword>
<name>A0A1H7IEZ3_9ACTN</name>
<keyword evidence="2 4" id="KW-0067">ATP-binding</keyword>
<dbReference type="OrthoDB" id="9789994at2"/>
<dbReference type="EMBL" id="FOBF01000002">
    <property type="protein sequence ID" value="SEK59205.1"/>
    <property type="molecule type" value="Genomic_DNA"/>
</dbReference>
<dbReference type="STRING" id="46177.SAMN05660976_00734"/>
<dbReference type="GO" id="GO:0016887">
    <property type="term" value="F:ATP hydrolysis activity"/>
    <property type="evidence" value="ECO:0007669"/>
    <property type="project" value="InterPro"/>
</dbReference>
<dbReference type="PANTHER" id="PTHR42794:SF2">
    <property type="entry name" value="ABC TRANSPORTER ATP-BINDING PROTEIN"/>
    <property type="match status" value="1"/>
</dbReference>